<dbReference type="Proteomes" id="UP001139887">
    <property type="component" value="Unassembled WGS sequence"/>
</dbReference>
<dbReference type="OrthoDB" id="3800936at2759"/>
<evidence type="ECO:0000259" key="1">
    <source>
        <dbReference type="Pfam" id="PF00076"/>
    </source>
</evidence>
<proteinExistence type="predicted"/>
<dbReference type="InterPro" id="IPR012677">
    <property type="entry name" value="Nucleotide-bd_a/b_plait_sf"/>
</dbReference>
<reference evidence="2" key="1">
    <citation type="submission" date="2022-07" db="EMBL/GenBank/DDBJ databases">
        <title>Phylogenomic reconstructions and comparative analyses of Kickxellomycotina fungi.</title>
        <authorList>
            <person name="Reynolds N.K."/>
            <person name="Stajich J.E."/>
            <person name="Barry K."/>
            <person name="Grigoriev I.V."/>
            <person name="Crous P."/>
            <person name="Smith M.E."/>
        </authorList>
    </citation>
    <scope>NUCLEOTIDE SEQUENCE</scope>
    <source>
        <strain evidence="2">NRRL 1566</strain>
    </source>
</reference>
<organism evidence="2 3">
    <name type="scientific">Coemansia brasiliensis</name>
    <dbReference type="NCBI Taxonomy" id="2650707"/>
    <lineage>
        <taxon>Eukaryota</taxon>
        <taxon>Fungi</taxon>
        <taxon>Fungi incertae sedis</taxon>
        <taxon>Zoopagomycota</taxon>
        <taxon>Kickxellomycotina</taxon>
        <taxon>Kickxellomycetes</taxon>
        <taxon>Kickxellales</taxon>
        <taxon>Kickxellaceae</taxon>
        <taxon>Coemansia</taxon>
    </lineage>
</organism>
<sequence>MFCLAARAVAQCQRPAARSFACLSVQVNYGSLETTKADLQTLFEKVGNVWDVRLIESHNTKRLLGRALVRFYSGEFTPGETPEMPPELPPPTDGEIQAVTETVNNAVSQFNKAVLNGIQIRVTRTAADHLQLHRWYERHQNAQKTNKHAGIFPVNPFIEYPRQVDDYQQGFVTGFKLGLKDGSRNPKK</sequence>
<dbReference type="GO" id="GO:0003723">
    <property type="term" value="F:RNA binding"/>
    <property type="evidence" value="ECO:0007669"/>
    <property type="project" value="InterPro"/>
</dbReference>
<name>A0A9W8IBM5_9FUNG</name>
<accession>A0A9W8IBM5</accession>
<dbReference type="InterPro" id="IPR035979">
    <property type="entry name" value="RBD_domain_sf"/>
</dbReference>
<feature type="domain" description="RRM" evidence="1">
    <location>
        <begin position="33"/>
        <end position="73"/>
    </location>
</feature>
<dbReference type="SUPFAM" id="SSF54928">
    <property type="entry name" value="RNA-binding domain, RBD"/>
    <property type="match status" value="1"/>
</dbReference>
<dbReference type="AlphaFoldDB" id="A0A9W8IBM5"/>
<dbReference type="Gene3D" id="3.30.70.330">
    <property type="match status" value="1"/>
</dbReference>
<evidence type="ECO:0000313" key="3">
    <source>
        <dbReference type="Proteomes" id="UP001139887"/>
    </source>
</evidence>
<comment type="caution">
    <text evidence="2">The sequence shown here is derived from an EMBL/GenBank/DDBJ whole genome shotgun (WGS) entry which is preliminary data.</text>
</comment>
<keyword evidence="3" id="KW-1185">Reference proteome</keyword>
<dbReference type="Pfam" id="PF00076">
    <property type="entry name" value="RRM_1"/>
    <property type="match status" value="1"/>
</dbReference>
<gene>
    <name evidence="2" type="ORF">IWW36_002617</name>
</gene>
<dbReference type="EMBL" id="JANBUW010000077">
    <property type="protein sequence ID" value="KAJ2849456.1"/>
    <property type="molecule type" value="Genomic_DNA"/>
</dbReference>
<protein>
    <recommendedName>
        <fullName evidence="1">RRM domain-containing protein</fullName>
    </recommendedName>
</protein>
<dbReference type="InterPro" id="IPR000504">
    <property type="entry name" value="RRM_dom"/>
</dbReference>
<evidence type="ECO:0000313" key="2">
    <source>
        <dbReference type="EMBL" id="KAJ2849456.1"/>
    </source>
</evidence>